<organism evidence="2 3">
    <name type="scientific">Arcanobacterium phocae</name>
    <dbReference type="NCBI Taxonomy" id="131112"/>
    <lineage>
        <taxon>Bacteria</taxon>
        <taxon>Bacillati</taxon>
        <taxon>Actinomycetota</taxon>
        <taxon>Actinomycetes</taxon>
        <taxon>Actinomycetales</taxon>
        <taxon>Actinomycetaceae</taxon>
        <taxon>Arcanobacterium</taxon>
    </lineage>
</organism>
<dbReference type="GO" id="GO:0006355">
    <property type="term" value="P:regulation of DNA-templated transcription"/>
    <property type="evidence" value="ECO:0007669"/>
    <property type="project" value="InterPro"/>
</dbReference>
<feature type="region of interest" description="Disordered" evidence="1">
    <location>
        <begin position="51"/>
        <end position="80"/>
    </location>
</feature>
<dbReference type="AlphaFoldDB" id="A0A1H2LAP2"/>
<evidence type="ECO:0000313" key="3">
    <source>
        <dbReference type="Proteomes" id="UP000214355"/>
    </source>
</evidence>
<name>A0A1H2LAP2_9ACTO</name>
<proteinExistence type="predicted"/>
<evidence type="ECO:0000313" key="2">
    <source>
        <dbReference type="EMBL" id="SDU77651.1"/>
    </source>
</evidence>
<dbReference type="STRING" id="131112.SAMN04489737_0109"/>
<evidence type="ECO:0000256" key="1">
    <source>
        <dbReference type="SAM" id="MobiDB-lite"/>
    </source>
</evidence>
<keyword evidence="3" id="KW-1185">Reference proteome</keyword>
<reference evidence="3" key="1">
    <citation type="submission" date="2016-10" db="EMBL/GenBank/DDBJ databases">
        <authorList>
            <person name="Varghese N."/>
            <person name="Submissions S."/>
        </authorList>
    </citation>
    <scope>NUCLEOTIDE SEQUENCE [LARGE SCALE GENOMIC DNA]</scope>
    <source>
        <strain evidence="3">DSM 10002</strain>
    </source>
</reference>
<dbReference type="SUPFAM" id="SSF47598">
    <property type="entry name" value="Ribbon-helix-helix"/>
    <property type="match status" value="1"/>
</dbReference>
<dbReference type="Proteomes" id="UP000214355">
    <property type="component" value="Chromosome I"/>
</dbReference>
<accession>A0A1H2LAP2</accession>
<dbReference type="InterPro" id="IPR010985">
    <property type="entry name" value="Ribbon_hlx_hlx"/>
</dbReference>
<dbReference type="InterPro" id="IPR013321">
    <property type="entry name" value="Arc_rbn_hlx_hlx"/>
</dbReference>
<evidence type="ECO:0008006" key="4">
    <source>
        <dbReference type="Google" id="ProtNLM"/>
    </source>
</evidence>
<dbReference type="EMBL" id="LT629804">
    <property type="protein sequence ID" value="SDU77651.1"/>
    <property type="molecule type" value="Genomic_DNA"/>
</dbReference>
<dbReference type="Gene3D" id="1.10.1220.10">
    <property type="entry name" value="Met repressor-like"/>
    <property type="match status" value="1"/>
</dbReference>
<gene>
    <name evidence="2" type="ORF">SAMN04489737_0109</name>
</gene>
<protein>
    <recommendedName>
        <fullName evidence="4">Arc-like DNA binding domain-containing protein</fullName>
    </recommendedName>
</protein>
<sequence>MLEVFTSKLMTPRKAISLRLDPAVHDAVARWAEDDLRSVNAQIEVILRDGLRRAGRLPGTTGQLPKRGRPPKKPPQQTET</sequence>